<reference evidence="27" key="1">
    <citation type="submission" date="2016-06" db="EMBL/GenBank/DDBJ databases">
        <authorList>
            <person name="Varghese N."/>
        </authorList>
    </citation>
    <scope>NUCLEOTIDE SEQUENCE [LARGE SCALE GENOMIC DNA]</scope>
    <source>
        <strain evidence="27">DSM 43171</strain>
    </source>
</reference>
<comment type="similarity">
    <text evidence="3">In the C-terminal section; belongs to the flavoprotein pyridine nucleotide cytochrome reductase family.</text>
</comment>
<evidence type="ECO:0000256" key="5">
    <source>
        <dbReference type="ARBA" id="ARBA00012229"/>
    </source>
</evidence>
<evidence type="ECO:0000256" key="19">
    <source>
        <dbReference type="ARBA" id="ARBA00030929"/>
    </source>
</evidence>
<dbReference type="Pfam" id="PF00175">
    <property type="entry name" value="NAD_binding_1"/>
    <property type="match status" value="1"/>
</dbReference>
<dbReference type="InterPro" id="IPR039261">
    <property type="entry name" value="FNR_nucleotide-bd"/>
</dbReference>
<evidence type="ECO:0000256" key="3">
    <source>
        <dbReference type="ARBA" id="ARBA00006401"/>
    </source>
</evidence>
<dbReference type="GO" id="GO:0005344">
    <property type="term" value="F:oxygen carrier activity"/>
    <property type="evidence" value="ECO:0007669"/>
    <property type="project" value="UniProtKB-KW"/>
</dbReference>
<dbReference type="Gene3D" id="1.10.490.10">
    <property type="entry name" value="Globins"/>
    <property type="match status" value="1"/>
</dbReference>
<dbReference type="FunFam" id="2.40.30.10:FF:000034">
    <property type="entry name" value="Flavohemoprotein"/>
    <property type="match status" value="1"/>
</dbReference>
<dbReference type="InterPro" id="IPR017938">
    <property type="entry name" value="Riboflavin_synthase-like_b-brl"/>
</dbReference>
<dbReference type="CDD" id="cd14782">
    <property type="entry name" value="FHb-globin_2"/>
    <property type="match status" value="1"/>
</dbReference>
<comment type="catalytic activity">
    <reaction evidence="21">
        <text>2 nitric oxide + NADH + 2 O2 = 2 nitrate + NAD(+) + H(+)</text>
        <dbReference type="Rhea" id="RHEA:19469"/>
        <dbReference type="ChEBI" id="CHEBI:15378"/>
        <dbReference type="ChEBI" id="CHEBI:15379"/>
        <dbReference type="ChEBI" id="CHEBI:16480"/>
        <dbReference type="ChEBI" id="CHEBI:17632"/>
        <dbReference type="ChEBI" id="CHEBI:57540"/>
        <dbReference type="ChEBI" id="CHEBI:57945"/>
        <dbReference type="EC" id="1.14.12.17"/>
    </reaction>
</comment>
<evidence type="ECO:0000256" key="21">
    <source>
        <dbReference type="ARBA" id="ARBA00048649"/>
    </source>
</evidence>
<dbReference type="STRING" id="47864.GA0070560_11534"/>
<evidence type="ECO:0000256" key="10">
    <source>
        <dbReference type="ARBA" id="ARBA00022714"/>
    </source>
</evidence>
<evidence type="ECO:0000256" key="12">
    <source>
        <dbReference type="ARBA" id="ARBA00022827"/>
    </source>
</evidence>
<dbReference type="GO" id="GO:0071949">
    <property type="term" value="F:FAD binding"/>
    <property type="evidence" value="ECO:0007669"/>
    <property type="project" value="TreeGrafter"/>
</dbReference>
<comment type="cofactor">
    <cofactor evidence="2">
        <name>FAD</name>
        <dbReference type="ChEBI" id="CHEBI:57692"/>
    </cofactor>
</comment>
<evidence type="ECO:0000256" key="7">
    <source>
        <dbReference type="ARBA" id="ARBA00022617"/>
    </source>
</evidence>
<dbReference type="RefSeq" id="WP_091299340.1">
    <property type="nucleotide sequence ID" value="NZ_FMDN01000015.1"/>
</dbReference>
<evidence type="ECO:0000256" key="17">
    <source>
        <dbReference type="ARBA" id="ARBA00023027"/>
    </source>
</evidence>
<dbReference type="PROSITE" id="PS01033">
    <property type="entry name" value="GLOBIN"/>
    <property type="match status" value="1"/>
</dbReference>
<dbReference type="GO" id="GO:0051537">
    <property type="term" value="F:2 iron, 2 sulfur cluster binding"/>
    <property type="evidence" value="ECO:0007669"/>
    <property type="project" value="UniProtKB-KW"/>
</dbReference>
<keyword evidence="12" id="KW-0274">FAD</keyword>
<dbReference type="InterPro" id="IPR000971">
    <property type="entry name" value="Globin"/>
</dbReference>
<evidence type="ECO:0000259" key="24">
    <source>
        <dbReference type="PROSITE" id="PS01033"/>
    </source>
</evidence>
<comment type="similarity">
    <text evidence="4">Belongs to the globin family. Two-domain flavohemoproteins subfamily.</text>
</comment>
<sequence>MLSESSAAVVTATLPVVRAHGEEITGRFYPRMFAAHPELLNLFNRGNQATGQQKAALAAAVVSYAEHLTGTGDAPWGPILDRIAHKHASLGITATSYTIVGRHLMGAIGEVLGDAVTPEVAAAWDEVYWLLACELIAREARLYTEAGLADGESVWRDWRVTEVTTEATDVRSFTLAPVDGGAVPDFVPGQYVSVAVDLDGGLGQQIRQYSLSGRPGAPQWRITVKRVRGEDGAPDGTVSTFLHERVAVGDTLRLSPPFGEVSAVAGDGPLLLVSAGIGLTPAMSALEHLAETAPERPVVLVHADRDGAAHAHRDALPRLYDRLPNLRLKLWYEQTSDGDELDALTAEVSSGRVDPELIPISPDAHVHLCGPLPFMNQIRGGLLRRGVPVERIAYEVFGPGMLRGGV</sequence>
<evidence type="ECO:0000259" key="25">
    <source>
        <dbReference type="PROSITE" id="PS51384"/>
    </source>
</evidence>
<evidence type="ECO:0000256" key="16">
    <source>
        <dbReference type="ARBA" id="ARBA00023014"/>
    </source>
</evidence>
<dbReference type="InterPro" id="IPR009050">
    <property type="entry name" value="Globin-like_sf"/>
</dbReference>
<keyword evidence="10" id="KW-0001">2Fe-2S</keyword>
<keyword evidence="17" id="KW-0520">NAD</keyword>
<dbReference type="PANTHER" id="PTHR43396">
    <property type="entry name" value="FLAVOHEMOPROTEIN"/>
    <property type="match status" value="1"/>
</dbReference>
<comment type="catalytic activity">
    <reaction evidence="22">
        <text>2 nitric oxide + NADPH + 2 O2 = 2 nitrate + NADP(+) + H(+)</text>
        <dbReference type="Rhea" id="RHEA:19465"/>
        <dbReference type="ChEBI" id="CHEBI:15378"/>
        <dbReference type="ChEBI" id="CHEBI:15379"/>
        <dbReference type="ChEBI" id="CHEBI:16480"/>
        <dbReference type="ChEBI" id="CHEBI:17632"/>
        <dbReference type="ChEBI" id="CHEBI:57783"/>
        <dbReference type="ChEBI" id="CHEBI:58349"/>
        <dbReference type="EC" id="1.14.12.17"/>
    </reaction>
</comment>
<dbReference type="EC" id="1.14.12.17" evidence="5"/>
<dbReference type="Pfam" id="PF00970">
    <property type="entry name" value="FAD_binding_6"/>
    <property type="match status" value="1"/>
</dbReference>
<keyword evidence="8 23" id="KW-0561">Oxygen transport</keyword>
<evidence type="ECO:0000256" key="15">
    <source>
        <dbReference type="ARBA" id="ARBA00023004"/>
    </source>
</evidence>
<dbReference type="Gene3D" id="2.40.30.10">
    <property type="entry name" value="Translation factors"/>
    <property type="match status" value="1"/>
</dbReference>
<keyword evidence="16" id="KW-0411">Iron-sulfur</keyword>
<evidence type="ECO:0000256" key="8">
    <source>
        <dbReference type="ARBA" id="ARBA00022621"/>
    </source>
</evidence>
<dbReference type="InterPro" id="IPR008333">
    <property type="entry name" value="Cbr1-like_FAD-bd_dom"/>
</dbReference>
<evidence type="ECO:0000256" key="4">
    <source>
        <dbReference type="ARBA" id="ARBA00008414"/>
    </source>
</evidence>
<organism evidence="26 27">
    <name type="scientific">Micromonospora halophytica</name>
    <dbReference type="NCBI Taxonomy" id="47864"/>
    <lineage>
        <taxon>Bacteria</taxon>
        <taxon>Bacillati</taxon>
        <taxon>Actinomycetota</taxon>
        <taxon>Actinomycetes</taxon>
        <taxon>Micromonosporales</taxon>
        <taxon>Micromonosporaceae</taxon>
        <taxon>Micromonospora</taxon>
    </lineage>
</organism>
<dbReference type="FunFam" id="1.10.490.10:FF:000003">
    <property type="entry name" value="Flavohemoprotein"/>
    <property type="match status" value="1"/>
</dbReference>
<dbReference type="SUPFAM" id="SSF46458">
    <property type="entry name" value="Globin-like"/>
    <property type="match status" value="1"/>
</dbReference>
<dbReference type="PROSITE" id="PS51384">
    <property type="entry name" value="FAD_FR"/>
    <property type="match status" value="1"/>
</dbReference>
<keyword evidence="26" id="KW-0223">Dioxygenase</keyword>
<dbReference type="SUPFAM" id="SSF52343">
    <property type="entry name" value="Ferredoxin reductase-like, C-terminal NADP-linked domain"/>
    <property type="match status" value="1"/>
</dbReference>
<evidence type="ECO:0000256" key="13">
    <source>
        <dbReference type="ARBA" id="ARBA00022857"/>
    </source>
</evidence>
<dbReference type="InterPro" id="IPR012292">
    <property type="entry name" value="Globin/Proto"/>
</dbReference>
<keyword evidence="27" id="KW-1185">Reference proteome</keyword>
<evidence type="ECO:0000256" key="2">
    <source>
        <dbReference type="ARBA" id="ARBA00001974"/>
    </source>
</evidence>
<dbReference type="EMBL" id="FMDN01000015">
    <property type="protein sequence ID" value="SCG60612.1"/>
    <property type="molecule type" value="Genomic_DNA"/>
</dbReference>
<protein>
    <recommendedName>
        <fullName evidence="6">Flavohemoprotein</fullName>
        <ecNumber evidence="5">1.14.12.17</ecNumber>
    </recommendedName>
    <alternativeName>
        <fullName evidence="19">Flavohemoglobin</fullName>
    </alternativeName>
    <alternativeName>
        <fullName evidence="18">Hemoglobin-like protein</fullName>
    </alternativeName>
    <alternativeName>
        <fullName evidence="20">Nitric oxide dioxygenase</fullName>
    </alternativeName>
</protein>
<evidence type="ECO:0000256" key="14">
    <source>
        <dbReference type="ARBA" id="ARBA00023002"/>
    </source>
</evidence>
<proteinExistence type="inferred from homology"/>
<dbReference type="OrthoDB" id="9801223at2"/>
<feature type="domain" description="Globin" evidence="24">
    <location>
        <begin position="1"/>
        <end position="140"/>
    </location>
</feature>
<dbReference type="GO" id="GO:0046210">
    <property type="term" value="P:nitric oxide catabolic process"/>
    <property type="evidence" value="ECO:0007669"/>
    <property type="project" value="TreeGrafter"/>
</dbReference>
<evidence type="ECO:0000313" key="26">
    <source>
        <dbReference type="EMBL" id="SCG60612.1"/>
    </source>
</evidence>
<dbReference type="AlphaFoldDB" id="A0A1C5IQL8"/>
<evidence type="ECO:0000256" key="23">
    <source>
        <dbReference type="RuleBase" id="RU000356"/>
    </source>
</evidence>
<dbReference type="Gene3D" id="3.40.50.80">
    <property type="entry name" value="Nucleotide-binding domain of ferredoxin-NADP reductase (FNR) module"/>
    <property type="match status" value="1"/>
</dbReference>
<evidence type="ECO:0000256" key="6">
    <source>
        <dbReference type="ARBA" id="ARBA00014637"/>
    </source>
</evidence>
<dbReference type="Pfam" id="PF00042">
    <property type="entry name" value="Globin"/>
    <property type="match status" value="1"/>
</dbReference>
<keyword evidence="23" id="KW-0813">Transport</keyword>
<dbReference type="InterPro" id="IPR001433">
    <property type="entry name" value="OxRdtase_FAD/NAD-bd"/>
</dbReference>
<evidence type="ECO:0000256" key="11">
    <source>
        <dbReference type="ARBA" id="ARBA00022723"/>
    </source>
</evidence>
<dbReference type="GO" id="GO:0046872">
    <property type="term" value="F:metal ion binding"/>
    <property type="evidence" value="ECO:0007669"/>
    <property type="project" value="UniProtKB-KW"/>
</dbReference>
<evidence type="ECO:0000256" key="18">
    <source>
        <dbReference type="ARBA" id="ARBA00030024"/>
    </source>
</evidence>
<comment type="cofactor">
    <cofactor evidence="1">
        <name>heme b</name>
        <dbReference type="ChEBI" id="CHEBI:60344"/>
    </cofactor>
</comment>
<accession>A0A1C5IQL8</accession>
<dbReference type="GO" id="GO:0019825">
    <property type="term" value="F:oxygen binding"/>
    <property type="evidence" value="ECO:0007669"/>
    <property type="project" value="InterPro"/>
</dbReference>
<dbReference type="PANTHER" id="PTHR43396:SF3">
    <property type="entry name" value="FLAVOHEMOPROTEIN"/>
    <property type="match status" value="1"/>
</dbReference>
<dbReference type="InterPro" id="IPR017927">
    <property type="entry name" value="FAD-bd_FR_type"/>
</dbReference>
<dbReference type="GO" id="GO:0020037">
    <property type="term" value="F:heme binding"/>
    <property type="evidence" value="ECO:0007669"/>
    <property type="project" value="InterPro"/>
</dbReference>
<gene>
    <name evidence="26" type="ORF">GA0070560_11534</name>
</gene>
<keyword evidence="14" id="KW-0560">Oxidoreductase</keyword>
<feature type="domain" description="FAD-binding FR-type" evidence="25">
    <location>
        <begin position="153"/>
        <end position="264"/>
    </location>
</feature>
<evidence type="ECO:0000256" key="1">
    <source>
        <dbReference type="ARBA" id="ARBA00001970"/>
    </source>
</evidence>
<dbReference type="GO" id="GO:0008941">
    <property type="term" value="F:nitric oxide dioxygenase NAD(P)H activity"/>
    <property type="evidence" value="ECO:0007669"/>
    <property type="project" value="UniProtKB-EC"/>
</dbReference>
<dbReference type="GO" id="GO:0071500">
    <property type="term" value="P:cellular response to nitrosative stress"/>
    <property type="evidence" value="ECO:0007669"/>
    <property type="project" value="TreeGrafter"/>
</dbReference>
<dbReference type="SUPFAM" id="SSF63380">
    <property type="entry name" value="Riboflavin synthase domain-like"/>
    <property type="match status" value="1"/>
</dbReference>
<dbReference type="Proteomes" id="UP000199408">
    <property type="component" value="Unassembled WGS sequence"/>
</dbReference>
<keyword evidence="11" id="KW-0479">Metal-binding</keyword>
<keyword evidence="9" id="KW-0285">Flavoprotein</keyword>
<keyword evidence="7 23" id="KW-0349">Heme</keyword>
<evidence type="ECO:0000313" key="27">
    <source>
        <dbReference type="Proteomes" id="UP000199408"/>
    </source>
</evidence>
<keyword evidence="15" id="KW-0408">Iron</keyword>
<keyword evidence="13" id="KW-0521">NADP</keyword>
<dbReference type="CDD" id="cd06184">
    <property type="entry name" value="flavohem_like_fad_nad_binding"/>
    <property type="match status" value="1"/>
</dbReference>
<dbReference type="PRINTS" id="PR00410">
    <property type="entry name" value="PHEHYDRXLASE"/>
</dbReference>
<evidence type="ECO:0000256" key="9">
    <source>
        <dbReference type="ARBA" id="ARBA00022630"/>
    </source>
</evidence>
<evidence type="ECO:0000256" key="22">
    <source>
        <dbReference type="ARBA" id="ARBA00049433"/>
    </source>
</evidence>
<name>A0A1C5IQL8_9ACTN</name>
<evidence type="ECO:0000256" key="20">
    <source>
        <dbReference type="ARBA" id="ARBA00033187"/>
    </source>
</evidence>